<evidence type="ECO:0000259" key="8">
    <source>
        <dbReference type="Pfam" id="PF25820"/>
    </source>
</evidence>
<sequence>MRTFFLIFVFLCIISKISAYKLQQLPDHNFNNAYAYYNGSQFICSFRFHYLISEVTFLSLSTRYPLGEISSSLVSNSSGAFLYEFYGTTFGTGQSTATIDWVIDAALVNSDLITNCEAPPDNLDIEVLNNAAMILPENEGSFSRPFFIIKVKNFKKTTPPVLKVNSTELSFENLISITPNIYVYYRGFNSSIYDASQVSFSLYGRTTYFTHTLKTAIPKGGFNNGELKSIEYFPMNTGALEGTTDSKFLHMLATVEFEKNQTSVAVLRDTLSEYQLKMAEGNLTHSVYQASIITIPTFSLSLSLFNESGMQRTTKNFVSNYVSPIIDSEVFVNSEYVDQLVIFSIGKTNNTNIVFVDIKLSNRSYSVPLTYPYGYVSRSSNLFTKTLQVYLPYPNTAEIHYLAKSSSATLPPPIDNSAPELISLKVITIPGSFYHLVTATIIDDISGFYSFERFGTNANLVQGTILSGTYEFILDLQSLSLLSTFQLCDVASNCRDIMVSDYINTNLDIIPRKYLNLTDIVDIKFELNNIDVSENGVYNRLLIRTGTIDKDFHPHIYFFSDLTKLILGLAYDTKASIGSYDEKLGYYAVPFYIPKNSVTKIFNYYFFNTNQQVIKNSFLQSMFPDSQLRIRSSYGDEIGPIIDSIKKNSSETTDSTAGYVGWTITIIDRVNGFQSGKISFVSELDLIQYNFTFDLSDKILGDQYSSNYFFKIPLHLNCRSQAFYLYWVELIDNCGATSIYLKDSPDLVYAVDTNPLMYFMNPTQGSLIMSSCPPSKIEDTPPTISLSFQPKAIDATSRSNRTVTFSLTAIDDSGINNHSIPRLYLQDSNFNFYVQDFVYESNDETNIVYYCSVTVPYGFGLGSGLSISVFGVIDNQANIVGYGPYALRLTGNFITVESKPSTELILVSSTDINPKGPSMVLVGKNFKQGDLLSILYPNGAISDYDTSFVSTTTLSASPPIPRDVEYVLVFIKRADNSKSNEIVVNVIHDGPLDDRSDSSSDSNSDSSSSIDSSQESSSSDDPHTSNPPQKCLNDCSGGSHGQCTTQGCRCISPWVGLDCSSKIVVITHPPNVNTSIPETTIIVPKENQDQQDEPVFFAIISVVAVNELDNNNNILSEYPLTRWVSENKLSRFAKYTDKSYYYSASITNKRDQSLTNISVSIDYFDIEQPVNITFANQVLTMNPYSLKYSVNISQYSFSSSLNTLQVVLSASLESQNDKSECSSIQTGDTVESESEFIKMQVNDHSLYGRFIKRGIVDGRTRQISNTPLDSIYKSKSTSASKSESFIGINIPHYQKLVQIDPDFSVLVDNRAVSKNDENSICTSKSSSSLTAGQIAGIVVGGVVFLFIIAAFIVYRLSKNGTSTLAVKLRKIV</sequence>
<dbReference type="PANTHER" id="PTHR31378:SF17">
    <property type="match status" value="1"/>
</dbReference>
<keyword evidence="3" id="KW-0732">Signal</keyword>
<keyword evidence="2" id="KW-0472">Membrane</keyword>
<dbReference type="Pfam" id="PF23034">
    <property type="entry name" value="DUF7035"/>
    <property type="match status" value="1"/>
</dbReference>
<dbReference type="InterPro" id="IPR055463">
    <property type="entry name" value="DUF7035"/>
</dbReference>
<evidence type="ECO:0000259" key="7">
    <source>
        <dbReference type="Pfam" id="PF24893"/>
    </source>
</evidence>
<accession>A0A8J4Q400</accession>
<dbReference type="EMBL" id="AJWJ01000006">
    <property type="protein sequence ID" value="KAF2078367.1"/>
    <property type="molecule type" value="Genomic_DNA"/>
</dbReference>
<evidence type="ECO:0000256" key="2">
    <source>
        <dbReference type="SAM" id="Phobius"/>
    </source>
</evidence>
<proteinExistence type="predicted"/>
<name>A0A8J4Q400_9MYCE</name>
<dbReference type="Pfam" id="PF24893">
    <property type="entry name" value="DUF7743"/>
    <property type="match status" value="1"/>
</dbReference>
<reference evidence="9" key="1">
    <citation type="submission" date="2020-01" db="EMBL/GenBank/DDBJ databases">
        <title>Development of genomics and gene disruption for Polysphondylium violaceum indicates a role for the polyketide synthase stlB in stalk morphogenesis.</title>
        <authorList>
            <person name="Narita B."/>
            <person name="Kawabe Y."/>
            <person name="Kin K."/>
            <person name="Saito T."/>
            <person name="Gibbs R."/>
            <person name="Kuspa A."/>
            <person name="Muzny D."/>
            <person name="Queller D."/>
            <person name="Richards S."/>
            <person name="Strassman J."/>
            <person name="Sucgang R."/>
            <person name="Worley K."/>
            <person name="Schaap P."/>
        </authorList>
    </citation>
    <scope>NUCLEOTIDE SEQUENCE</scope>
    <source>
        <strain evidence="9">QSvi11</strain>
    </source>
</reference>
<evidence type="ECO:0008006" key="11">
    <source>
        <dbReference type="Google" id="ProtNLM"/>
    </source>
</evidence>
<feature type="domain" description="DUF7034" evidence="5">
    <location>
        <begin position="784"/>
        <end position="895"/>
    </location>
</feature>
<organism evidence="9 10">
    <name type="scientific">Polysphondylium violaceum</name>
    <dbReference type="NCBI Taxonomy" id="133409"/>
    <lineage>
        <taxon>Eukaryota</taxon>
        <taxon>Amoebozoa</taxon>
        <taxon>Evosea</taxon>
        <taxon>Eumycetozoa</taxon>
        <taxon>Dictyostelia</taxon>
        <taxon>Dictyosteliales</taxon>
        <taxon>Dictyosteliaceae</taxon>
        <taxon>Polysphondylium</taxon>
    </lineage>
</organism>
<keyword evidence="2" id="KW-1133">Transmembrane helix</keyword>
<feature type="chain" id="PRO_5035272816" description="EGF-like domain-containing protein" evidence="3">
    <location>
        <begin position="20"/>
        <end position="1372"/>
    </location>
</feature>
<feature type="compositionally biased region" description="Low complexity" evidence="1">
    <location>
        <begin position="999"/>
        <end position="1019"/>
    </location>
</feature>
<protein>
    <recommendedName>
        <fullName evidence="11">EGF-like domain-containing protein</fullName>
    </recommendedName>
</protein>
<evidence type="ECO:0000256" key="1">
    <source>
        <dbReference type="SAM" id="MobiDB-lite"/>
    </source>
</evidence>
<evidence type="ECO:0000313" key="10">
    <source>
        <dbReference type="Proteomes" id="UP000695562"/>
    </source>
</evidence>
<evidence type="ECO:0000313" key="9">
    <source>
        <dbReference type="EMBL" id="KAF2078367.1"/>
    </source>
</evidence>
<dbReference type="InterPro" id="IPR057709">
    <property type="entry name" value="DUF7949"/>
</dbReference>
<dbReference type="Pfam" id="PF22933">
    <property type="entry name" value="ComC_SSD"/>
    <property type="match status" value="1"/>
</dbReference>
<evidence type="ECO:0000259" key="4">
    <source>
        <dbReference type="Pfam" id="PF22933"/>
    </source>
</evidence>
<feature type="signal peptide" evidence="3">
    <location>
        <begin position="1"/>
        <end position="19"/>
    </location>
</feature>
<feature type="transmembrane region" description="Helical" evidence="2">
    <location>
        <begin position="1334"/>
        <end position="1354"/>
    </location>
</feature>
<dbReference type="Pfam" id="PF25820">
    <property type="entry name" value="DUF7949"/>
    <property type="match status" value="1"/>
</dbReference>
<dbReference type="PANTHER" id="PTHR31378">
    <property type="entry name" value="EGF-LIKE DOMAIN-CONTAINING PROTEIN-RELATED-RELATED"/>
    <property type="match status" value="1"/>
</dbReference>
<feature type="domain" description="DUF7035" evidence="6">
    <location>
        <begin position="635"/>
        <end position="772"/>
    </location>
</feature>
<comment type="caution">
    <text evidence="9">The sequence shown here is derived from an EMBL/GenBank/DDBJ whole genome shotgun (WGS) entry which is preliminary data.</text>
</comment>
<dbReference type="InterPro" id="IPR055462">
    <property type="entry name" value="DUF7034"/>
</dbReference>
<feature type="region of interest" description="Disordered" evidence="1">
    <location>
        <begin position="989"/>
        <end position="1028"/>
    </location>
</feature>
<evidence type="ECO:0000259" key="6">
    <source>
        <dbReference type="Pfam" id="PF23034"/>
    </source>
</evidence>
<feature type="domain" description="ComC supersandwich" evidence="4">
    <location>
        <begin position="1100"/>
        <end position="1306"/>
    </location>
</feature>
<dbReference type="Proteomes" id="UP000695562">
    <property type="component" value="Unassembled WGS sequence"/>
</dbReference>
<feature type="domain" description="DUF7743" evidence="7">
    <location>
        <begin position="414"/>
        <end position="512"/>
    </location>
</feature>
<feature type="domain" description="DUF7949" evidence="8">
    <location>
        <begin position="1032"/>
        <end position="1063"/>
    </location>
</feature>
<keyword evidence="10" id="KW-1185">Reference proteome</keyword>
<gene>
    <name evidence="9" type="ORF">CYY_000351</name>
</gene>
<dbReference type="Pfam" id="PF23033">
    <property type="entry name" value="DUF7034"/>
    <property type="match status" value="1"/>
</dbReference>
<dbReference type="InterPro" id="IPR056645">
    <property type="entry name" value="DUF7743"/>
</dbReference>
<dbReference type="InterPro" id="IPR054484">
    <property type="entry name" value="ComC_SSD"/>
</dbReference>
<keyword evidence="2" id="KW-0812">Transmembrane</keyword>
<evidence type="ECO:0000256" key="3">
    <source>
        <dbReference type="SAM" id="SignalP"/>
    </source>
</evidence>
<evidence type="ECO:0000259" key="5">
    <source>
        <dbReference type="Pfam" id="PF23033"/>
    </source>
</evidence>